<sequence length="56" mass="6221">MRLTYLRSISAGKAGLFSPIPPNAAIAKCEITRLLRGFEGLVWRRTNIDGFLSTIK</sequence>
<organism evidence="1 2">
    <name type="scientific">Bradyrhizobium vignae</name>
    <dbReference type="NCBI Taxonomy" id="1549949"/>
    <lineage>
        <taxon>Bacteria</taxon>
        <taxon>Pseudomonadati</taxon>
        <taxon>Pseudomonadota</taxon>
        <taxon>Alphaproteobacteria</taxon>
        <taxon>Hyphomicrobiales</taxon>
        <taxon>Nitrobacteraceae</taxon>
        <taxon>Bradyrhizobium</taxon>
    </lineage>
</organism>
<evidence type="ECO:0000313" key="2">
    <source>
        <dbReference type="Proteomes" id="UP000246085"/>
    </source>
</evidence>
<accession>A0A2U3PQ94</accession>
<evidence type="ECO:0000313" key="1">
    <source>
        <dbReference type="EMBL" id="SPP91302.1"/>
    </source>
</evidence>
<dbReference type="AlphaFoldDB" id="A0A2U3PQ94"/>
<dbReference type="EMBL" id="LS398110">
    <property type="protein sequence ID" value="SPP91302.1"/>
    <property type="molecule type" value="Genomic_DNA"/>
</dbReference>
<name>A0A2U3PQ94_9BRAD</name>
<proteinExistence type="predicted"/>
<dbReference type="Proteomes" id="UP000246085">
    <property type="component" value="Chromosome BRAD3257"/>
</dbReference>
<protein>
    <submittedName>
        <fullName evidence="1">Uncharacterized protein</fullName>
    </submittedName>
</protein>
<gene>
    <name evidence="1" type="ORF">BRAD3257_0127</name>
</gene>
<reference evidence="1 2" key="1">
    <citation type="submission" date="2018-03" db="EMBL/GenBank/DDBJ databases">
        <authorList>
            <person name="Gully D."/>
        </authorList>
    </citation>
    <scope>NUCLEOTIDE SEQUENCE [LARGE SCALE GENOMIC DNA]</scope>
    <source>
        <strain evidence="1">ORS3257</strain>
    </source>
</reference>
<dbReference type="KEGG" id="bvz:BRAD3257_0127"/>